<reference evidence="2" key="1">
    <citation type="submission" date="2020-12" db="EMBL/GenBank/DDBJ databases">
        <authorList>
            <person name="Huq M.A."/>
        </authorList>
    </citation>
    <scope>NUCLEOTIDE SEQUENCE</scope>
    <source>
        <strain evidence="2">MAHUQ-46</strain>
    </source>
</reference>
<keyword evidence="1" id="KW-0472">Membrane</keyword>
<accession>A0A934MLW4</accession>
<comment type="caution">
    <text evidence="2">The sequence shown here is derived from an EMBL/GenBank/DDBJ whole genome shotgun (WGS) entry which is preliminary data.</text>
</comment>
<dbReference type="AlphaFoldDB" id="A0A934MLW4"/>
<evidence type="ECO:0000313" key="2">
    <source>
        <dbReference type="EMBL" id="MBJ6362650.1"/>
    </source>
</evidence>
<proteinExistence type="predicted"/>
<evidence type="ECO:0000313" key="3">
    <source>
        <dbReference type="Proteomes" id="UP000640274"/>
    </source>
</evidence>
<dbReference type="RefSeq" id="WP_199020196.1">
    <property type="nucleotide sequence ID" value="NZ_JAELUP010000089.1"/>
</dbReference>
<protein>
    <submittedName>
        <fullName evidence="2">Uncharacterized protein</fullName>
    </submittedName>
</protein>
<sequence>MKLRYKFMLIRICFLPFIIYYAVLISRISFFKLQYTAGNVLLAILPLPLIIALAIAVYSKWLKKTAKAYMSIFVVMGIVFCLISISLMGYNLNHTKFDYNKWVGSPQLRMDIVDHMLNKYGLEGRSKDGVIQLLGLPDQPGTSLEAADSSLFVYHLGAGTVTKDDRQYYLAIRFNQEDQVENYSIYSNS</sequence>
<keyword evidence="1" id="KW-0812">Transmembrane</keyword>
<keyword evidence="1" id="KW-1133">Transmembrane helix</keyword>
<evidence type="ECO:0000256" key="1">
    <source>
        <dbReference type="SAM" id="Phobius"/>
    </source>
</evidence>
<feature type="transmembrane region" description="Helical" evidence="1">
    <location>
        <begin position="12"/>
        <end position="31"/>
    </location>
</feature>
<organism evidence="2 3">
    <name type="scientific">Paenibacillus roseus</name>
    <dbReference type="NCBI Taxonomy" id="2798579"/>
    <lineage>
        <taxon>Bacteria</taxon>
        <taxon>Bacillati</taxon>
        <taxon>Bacillota</taxon>
        <taxon>Bacilli</taxon>
        <taxon>Bacillales</taxon>
        <taxon>Paenibacillaceae</taxon>
        <taxon>Paenibacillus</taxon>
    </lineage>
</organism>
<name>A0A934MLW4_9BACL</name>
<gene>
    <name evidence="2" type="ORF">JFN88_15635</name>
</gene>
<dbReference type="EMBL" id="JAELUP010000089">
    <property type="protein sequence ID" value="MBJ6362650.1"/>
    <property type="molecule type" value="Genomic_DNA"/>
</dbReference>
<dbReference type="Proteomes" id="UP000640274">
    <property type="component" value="Unassembled WGS sequence"/>
</dbReference>
<keyword evidence="3" id="KW-1185">Reference proteome</keyword>
<feature type="transmembrane region" description="Helical" evidence="1">
    <location>
        <begin position="37"/>
        <end position="58"/>
    </location>
</feature>
<feature type="transmembrane region" description="Helical" evidence="1">
    <location>
        <begin position="70"/>
        <end position="90"/>
    </location>
</feature>